<protein>
    <submittedName>
        <fullName evidence="1">Uncharacterized protein</fullName>
    </submittedName>
</protein>
<name>C4J8M5_MAIZE</name>
<accession>C4J8M5</accession>
<sequence length="47" mass="5403">MNWHLATMVAFKLCPLHQTRYSLNINTTSQMDVTPIKPGDRQIFRAG</sequence>
<proteinExistence type="evidence at transcript level"/>
<evidence type="ECO:0000313" key="1">
    <source>
        <dbReference type="EMBL" id="ACR37525.1"/>
    </source>
</evidence>
<dbReference type="AlphaFoldDB" id="C4J8M5"/>
<organism evidence="1">
    <name type="scientific">Zea mays</name>
    <name type="common">Maize</name>
    <dbReference type="NCBI Taxonomy" id="4577"/>
    <lineage>
        <taxon>Eukaryota</taxon>
        <taxon>Viridiplantae</taxon>
        <taxon>Streptophyta</taxon>
        <taxon>Embryophyta</taxon>
        <taxon>Tracheophyta</taxon>
        <taxon>Spermatophyta</taxon>
        <taxon>Magnoliopsida</taxon>
        <taxon>Liliopsida</taxon>
        <taxon>Poales</taxon>
        <taxon>Poaceae</taxon>
        <taxon>PACMAD clade</taxon>
        <taxon>Panicoideae</taxon>
        <taxon>Andropogonodae</taxon>
        <taxon>Andropogoneae</taxon>
        <taxon>Tripsacinae</taxon>
        <taxon>Zea</taxon>
    </lineage>
</organism>
<reference evidence="1" key="1">
    <citation type="journal article" date="2009" name="PLoS Genet.">
        <title>Sequencing, mapping, and analysis of 27,455 maize full-length cDNAs.</title>
        <authorList>
            <person name="Soderlund C."/>
            <person name="Descour A."/>
            <person name="Kudrna D."/>
            <person name="Bomhoff M."/>
            <person name="Boyd L."/>
            <person name="Currie J."/>
            <person name="Angelova A."/>
            <person name="Collura K."/>
            <person name="Wissotski M."/>
            <person name="Ashley E."/>
            <person name="Morrow D."/>
            <person name="Fernandes J."/>
            <person name="Walbot V."/>
            <person name="Yu Y."/>
        </authorList>
    </citation>
    <scope>NUCLEOTIDE SEQUENCE</scope>
    <source>
        <strain evidence="1">B73</strain>
    </source>
</reference>
<reference evidence="1" key="2">
    <citation type="submission" date="2012-06" db="EMBL/GenBank/DDBJ databases">
        <authorList>
            <person name="Yu Y."/>
            <person name="Currie J."/>
            <person name="Lomeli R."/>
            <person name="Angelova A."/>
            <person name="Collura K."/>
            <person name="Wissotski M."/>
            <person name="Campos D."/>
            <person name="Kudrna D."/>
            <person name="Golser W."/>
            <person name="Ashely E."/>
            <person name="Descour A."/>
            <person name="Fernandes J."/>
            <person name="Soderlund C."/>
            <person name="Walbot V."/>
        </authorList>
    </citation>
    <scope>NUCLEOTIDE SEQUENCE</scope>
    <source>
        <strain evidence="1">B73</strain>
    </source>
</reference>
<dbReference type="EMBL" id="BT087172">
    <property type="protein sequence ID" value="ACR37525.1"/>
    <property type="molecule type" value="mRNA"/>
</dbReference>